<dbReference type="PANTHER" id="PTHR33606:SF3">
    <property type="entry name" value="PROTEIN YCII"/>
    <property type="match status" value="1"/>
</dbReference>
<evidence type="ECO:0000313" key="4">
    <source>
        <dbReference type="Proteomes" id="UP000005808"/>
    </source>
</evidence>
<feature type="domain" description="YCII-related" evidence="2">
    <location>
        <begin position="1"/>
        <end position="87"/>
    </location>
</feature>
<dbReference type="Gene3D" id="3.30.70.1060">
    <property type="entry name" value="Dimeric alpha+beta barrel"/>
    <property type="match status" value="1"/>
</dbReference>
<reference evidence="3 4" key="1">
    <citation type="journal article" date="2012" name="J. Bacteriol.">
        <title>De Novo Genome Project of Cupriavidus basilensis OR16.</title>
        <authorList>
            <person name="Cserhati M."/>
            <person name="Kriszt B."/>
            <person name="Szoboszlay S."/>
            <person name="Toth A."/>
            <person name="Szabo I."/>
            <person name="Tancsics A."/>
            <person name="Nagy I."/>
            <person name="Horvath B."/>
            <person name="Nagy I."/>
            <person name="Kukolya J."/>
        </authorList>
    </citation>
    <scope>NUCLEOTIDE SEQUENCE [LARGE SCALE GENOMIC DNA]</scope>
    <source>
        <strain evidence="3 4">OR16</strain>
    </source>
</reference>
<dbReference type="AlphaFoldDB" id="H1S8R0"/>
<evidence type="ECO:0000259" key="2">
    <source>
        <dbReference type="Pfam" id="PF03795"/>
    </source>
</evidence>
<dbReference type="InterPro" id="IPR005545">
    <property type="entry name" value="YCII"/>
</dbReference>
<dbReference type="PATRIC" id="fig|1127483.3.peg.4381"/>
<sequence length="114" mass="12839">MSYIIRCYFRPGSAQTRLKIRPAHIRYVISRLPEIVCAGALCGEDQQPQGLFLAINCAERAQAGEFIADEPYCRAGLFERIEVDRFNQFVPHANARILHEELERALETAASATS</sequence>
<dbReference type="InterPro" id="IPR051807">
    <property type="entry name" value="Sec-metab_biosynth-assoc"/>
</dbReference>
<comment type="caution">
    <text evidence="3">The sequence shown here is derived from an EMBL/GenBank/DDBJ whole genome shotgun (WGS) entry which is preliminary data.</text>
</comment>
<name>H1S8R0_9BURK</name>
<evidence type="ECO:0000256" key="1">
    <source>
        <dbReference type="ARBA" id="ARBA00007689"/>
    </source>
</evidence>
<accession>H1S8R0</accession>
<comment type="similarity">
    <text evidence="1">Belongs to the YciI family.</text>
</comment>
<dbReference type="EMBL" id="AHJE01000053">
    <property type="protein sequence ID" value="EHP41102.1"/>
    <property type="molecule type" value="Genomic_DNA"/>
</dbReference>
<organism evidence="3 4">
    <name type="scientific">Cupriavidus basilensis OR16</name>
    <dbReference type="NCBI Taxonomy" id="1127483"/>
    <lineage>
        <taxon>Bacteria</taxon>
        <taxon>Pseudomonadati</taxon>
        <taxon>Pseudomonadota</taxon>
        <taxon>Betaproteobacteria</taxon>
        <taxon>Burkholderiales</taxon>
        <taxon>Burkholderiaceae</taxon>
        <taxon>Cupriavidus</taxon>
    </lineage>
</organism>
<dbReference type="Pfam" id="PF03795">
    <property type="entry name" value="YCII"/>
    <property type="match status" value="1"/>
</dbReference>
<protein>
    <recommendedName>
        <fullName evidence="2">YCII-related domain-containing protein</fullName>
    </recommendedName>
</protein>
<dbReference type="RefSeq" id="WP_006159814.1">
    <property type="nucleotide sequence ID" value="NZ_AHJE01000053.1"/>
</dbReference>
<dbReference type="Proteomes" id="UP000005808">
    <property type="component" value="Unassembled WGS sequence"/>
</dbReference>
<proteinExistence type="inferred from homology"/>
<evidence type="ECO:0000313" key="3">
    <source>
        <dbReference type="EMBL" id="EHP41102.1"/>
    </source>
</evidence>
<gene>
    <name evidence="3" type="ORF">OR16_21908</name>
</gene>
<dbReference type="SUPFAM" id="SSF54909">
    <property type="entry name" value="Dimeric alpha+beta barrel"/>
    <property type="match status" value="1"/>
</dbReference>
<dbReference type="OrthoDB" id="9797014at2"/>
<dbReference type="InterPro" id="IPR011008">
    <property type="entry name" value="Dimeric_a/b-barrel"/>
</dbReference>
<dbReference type="PANTHER" id="PTHR33606">
    <property type="entry name" value="PROTEIN YCII"/>
    <property type="match status" value="1"/>
</dbReference>